<keyword evidence="6" id="KW-1185">Reference proteome</keyword>
<reference evidence="5 6" key="1">
    <citation type="journal article" date="2014" name="PLoS ONE">
        <title>Grimontia indica AK16(T), sp. nov., Isolated from a Seawater Sample Reports the Presence of Pathogenic Genes Similar to Vibrio Genus.</title>
        <authorList>
            <person name="Singh A."/>
            <person name="Vaidya B."/>
            <person name="Khatri I."/>
            <person name="Srinivas T.N."/>
            <person name="Subramanian S."/>
            <person name="Korpole S."/>
            <person name="Pinnaka A.K."/>
        </authorList>
    </citation>
    <scope>NUCLEOTIDE SEQUENCE [LARGE SCALE GENOMIC DNA]</scope>
    <source>
        <strain evidence="5 6">AK16</strain>
    </source>
</reference>
<dbReference type="RefSeq" id="WP_002536647.1">
    <property type="nucleotide sequence ID" value="NZ_ANFM02000009.1"/>
</dbReference>
<dbReference type="SUPFAM" id="SSF55729">
    <property type="entry name" value="Acyl-CoA N-acyltransferases (Nat)"/>
    <property type="match status" value="1"/>
</dbReference>
<keyword evidence="2" id="KW-0012">Acyltransferase</keyword>
<keyword evidence="1" id="KW-0808">Transferase</keyword>
<sequence>METVSLSPLSLNDCQALLDFECRNKTWFEQFIPPRPSGYFNLVGLTDATRELVENQSTETHLMYVIYDGDKIVARANIHTIYDDHVEIGYRVCHEYLGKGIAKRALLALVEVCREQLELDYVVGKVSSGNQASIKVLESAGFAYQSKALNATLIQGQHHDLLSYQLIL</sequence>
<dbReference type="AlphaFoldDB" id="R1ITU7"/>
<dbReference type="PROSITE" id="PS51186">
    <property type="entry name" value="GNAT"/>
    <property type="match status" value="1"/>
</dbReference>
<organism evidence="5 6">
    <name type="scientific">Grimontia indica</name>
    <dbReference type="NCBI Taxonomy" id="1056512"/>
    <lineage>
        <taxon>Bacteria</taxon>
        <taxon>Pseudomonadati</taxon>
        <taxon>Pseudomonadota</taxon>
        <taxon>Gammaproteobacteria</taxon>
        <taxon>Vibrionales</taxon>
        <taxon>Vibrionaceae</taxon>
        <taxon>Grimontia</taxon>
    </lineage>
</organism>
<dbReference type="eggNOG" id="COG1670">
    <property type="taxonomic scope" value="Bacteria"/>
</dbReference>
<gene>
    <name evidence="5" type="ORF">D515_04866</name>
</gene>
<evidence type="ECO:0000256" key="1">
    <source>
        <dbReference type="ARBA" id="ARBA00022679"/>
    </source>
</evidence>
<dbReference type="InterPro" id="IPR051531">
    <property type="entry name" value="N-acetyltransferase"/>
</dbReference>
<dbReference type="InterPro" id="IPR000182">
    <property type="entry name" value="GNAT_dom"/>
</dbReference>
<dbReference type="PANTHER" id="PTHR43792">
    <property type="entry name" value="GNAT FAMILY, PUTATIVE (AFU_ORTHOLOGUE AFUA_3G00765)-RELATED-RELATED"/>
    <property type="match status" value="1"/>
</dbReference>
<dbReference type="Pfam" id="PF13302">
    <property type="entry name" value="Acetyltransf_3"/>
    <property type="match status" value="1"/>
</dbReference>
<evidence type="ECO:0000313" key="6">
    <source>
        <dbReference type="Proteomes" id="UP000011223"/>
    </source>
</evidence>
<protein>
    <submittedName>
        <fullName evidence="5">Acetyltransferase</fullName>
    </submittedName>
</protein>
<name>R1ITU7_9GAMM</name>
<feature type="domain" description="N-acetyltransferase" evidence="4">
    <location>
        <begin position="4"/>
        <end position="167"/>
    </location>
</feature>
<dbReference type="GO" id="GO:0005737">
    <property type="term" value="C:cytoplasm"/>
    <property type="evidence" value="ECO:0007669"/>
    <property type="project" value="TreeGrafter"/>
</dbReference>
<dbReference type="EMBL" id="ANFM02000009">
    <property type="protein sequence ID" value="EOD80887.1"/>
    <property type="molecule type" value="Genomic_DNA"/>
</dbReference>
<dbReference type="PANTHER" id="PTHR43792:SF8">
    <property type="entry name" value="[RIBOSOMAL PROTEIN US5]-ALANINE N-ACETYLTRANSFERASE"/>
    <property type="match status" value="1"/>
</dbReference>
<comment type="caution">
    <text evidence="5">The sequence shown here is derived from an EMBL/GenBank/DDBJ whole genome shotgun (WGS) entry which is preliminary data.</text>
</comment>
<evidence type="ECO:0000256" key="3">
    <source>
        <dbReference type="ARBA" id="ARBA00038502"/>
    </source>
</evidence>
<evidence type="ECO:0000259" key="4">
    <source>
        <dbReference type="PROSITE" id="PS51186"/>
    </source>
</evidence>
<comment type="similarity">
    <text evidence="3">Belongs to the acetyltransferase family. RimJ subfamily.</text>
</comment>
<dbReference type="InterPro" id="IPR016181">
    <property type="entry name" value="Acyl_CoA_acyltransferase"/>
</dbReference>
<proteinExistence type="inferred from homology"/>
<accession>R1ITU7</accession>
<evidence type="ECO:0000256" key="2">
    <source>
        <dbReference type="ARBA" id="ARBA00023315"/>
    </source>
</evidence>
<dbReference type="CDD" id="cd04301">
    <property type="entry name" value="NAT_SF"/>
    <property type="match status" value="1"/>
</dbReference>
<dbReference type="Proteomes" id="UP000011223">
    <property type="component" value="Unassembled WGS sequence"/>
</dbReference>
<dbReference type="Gene3D" id="3.40.630.30">
    <property type="match status" value="1"/>
</dbReference>
<dbReference type="GO" id="GO:0008999">
    <property type="term" value="F:protein-N-terminal-alanine acetyltransferase activity"/>
    <property type="evidence" value="ECO:0007669"/>
    <property type="project" value="TreeGrafter"/>
</dbReference>
<evidence type="ECO:0000313" key="5">
    <source>
        <dbReference type="EMBL" id="EOD80887.1"/>
    </source>
</evidence>